<dbReference type="InterPro" id="IPR021858">
    <property type="entry name" value="Fun_TF"/>
</dbReference>
<dbReference type="Pfam" id="PF11951">
    <property type="entry name" value="Fungal_trans_2"/>
    <property type="match status" value="1"/>
</dbReference>
<feature type="region of interest" description="Disordered" evidence="1">
    <location>
        <begin position="1"/>
        <end position="57"/>
    </location>
</feature>
<gene>
    <name evidence="2" type="ORF">B0A55_08038</name>
</gene>
<evidence type="ECO:0008006" key="4">
    <source>
        <dbReference type="Google" id="ProtNLM"/>
    </source>
</evidence>
<sequence>LQIQDESESVKRKAIRQKAQQTPTTTTTCFLAPPVSETPNGILTPASTNSDSSSGSDDTIDLIKRGNPWTDSASLETGGFGQSLALVCPGGSTPLSFSMRPLAAEVATTHFFNQFTANGHWEFLRIFQRKDRIDPCLDLAIRACGMASLDNVEHISIGRDYARTMYVEALGLLNAALRDPERSKTDESLLAVAMLGYYETLVCDSRESIQSWKAHIAGATQLLKIRGPAQFRSPVGRMLFRETRAQVMIHCIWDDLEPPSFLWDWQDELKAQSEEWHIARPADELVEMCFDFAKVRARVERRTIPDDEGLAAVNDIDRRMVQWSIDTLTHSGDHWRYTTLEVPDNPNIWNGLVHIYRGNPAPSVWNTFRSIRILVTRTQEWLCRRLPFFTPAERAEQTAYFRQVRRQMTDDICAGTPPALGHAPSPTFNSPAVLISAYGLIWPLFFAGTCALERLGTTKWEAFRQAPAHAPKSSAAGAQAAWLLSRLEHISTVVGLKWAAGIAAALKGDFTLHTDLMPDDIEATWGLEIGHNATGGTPGWLRRMQELRRARGELPLVMSGGKMAFGEER</sequence>
<dbReference type="Proteomes" id="UP000309340">
    <property type="component" value="Unassembled WGS sequence"/>
</dbReference>
<proteinExistence type="predicted"/>
<feature type="non-terminal residue" evidence="2">
    <location>
        <position position="1"/>
    </location>
</feature>
<accession>A0A4U0X3P8</accession>
<organism evidence="2 3">
    <name type="scientific">Friedmanniomyces simplex</name>
    <dbReference type="NCBI Taxonomy" id="329884"/>
    <lineage>
        <taxon>Eukaryota</taxon>
        <taxon>Fungi</taxon>
        <taxon>Dikarya</taxon>
        <taxon>Ascomycota</taxon>
        <taxon>Pezizomycotina</taxon>
        <taxon>Dothideomycetes</taxon>
        <taxon>Dothideomycetidae</taxon>
        <taxon>Mycosphaerellales</taxon>
        <taxon>Teratosphaeriaceae</taxon>
        <taxon>Friedmanniomyces</taxon>
    </lineage>
</organism>
<dbReference type="EMBL" id="NAJQ01000373">
    <property type="protein sequence ID" value="TKA70990.1"/>
    <property type="molecule type" value="Genomic_DNA"/>
</dbReference>
<dbReference type="InterPro" id="IPR053175">
    <property type="entry name" value="DHMBA_Reg_Transcription_Factor"/>
</dbReference>
<evidence type="ECO:0000313" key="3">
    <source>
        <dbReference type="Proteomes" id="UP000309340"/>
    </source>
</evidence>
<feature type="compositionally biased region" description="Low complexity" evidence="1">
    <location>
        <begin position="47"/>
        <end position="57"/>
    </location>
</feature>
<evidence type="ECO:0000313" key="2">
    <source>
        <dbReference type="EMBL" id="TKA70990.1"/>
    </source>
</evidence>
<name>A0A4U0X3P8_9PEZI</name>
<evidence type="ECO:0000256" key="1">
    <source>
        <dbReference type="SAM" id="MobiDB-lite"/>
    </source>
</evidence>
<comment type="caution">
    <text evidence="2">The sequence shown here is derived from an EMBL/GenBank/DDBJ whole genome shotgun (WGS) entry which is preliminary data.</text>
</comment>
<keyword evidence="3" id="KW-1185">Reference proteome</keyword>
<dbReference type="AlphaFoldDB" id="A0A4U0X3P8"/>
<protein>
    <recommendedName>
        <fullName evidence="4">Transcription factor domain-containing protein</fullName>
    </recommendedName>
</protein>
<dbReference type="STRING" id="329884.A0A4U0X3P8"/>
<dbReference type="OrthoDB" id="2991872at2759"/>
<reference evidence="2 3" key="1">
    <citation type="submission" date="2017-03" db="EMBL/GenBank/DDBJ databases">
        <title>Genomes of endolithic fungi from Antarctica.</title>
        <authorList>
            <person name="Coleine C."/>
            <person name="Masonjones S."/>
            <person name="Stajich J.E."/>
        </authorList>
    </citation>
    <scope>NUCLEOTIDE SEQUENCE [LARGE SCALE GENOMIC DNA]</scope>
    <source>
        <strain evidence="2 3">CCFEE 5184</strain>
    </source>
</reference>
<dbReference type="PANTHER" id="PTHR38791">
    <property type="entry name" value="ZN(II)2CYS6 TRANSCRIPTION FACTOR (EUROFUNG)-RELATED-RELATED"/>
    <property type="match status" value="1"/>
</dbReference>